<protein>
    <recommendedName>
        <fullName evidence="4">SAM domain-containing protein</fullName>
    </recommendedName>
</protein>
<comment type="caution">
    <text evidence="2">The sequence shown here is derived from an EMBL/GenBank/DDBJ whole genome shotgun (WGS) entry which is preliminary data.</text>
</comment>
<evidence type="ECO:0000313" key="3">
    <source>
        <dbReference type="Proteomes" id="UP001209570"/>
    </source>
</evidence>
<keyword evidence="3" id="KW-1185">Reference proteome</keyword>
<dbReference type="EMBL" id="JAKCXM010000499">
    <property type="protein sequence ID" value="KAJ0393393.1"/>
    <property type="molecule type" value="Genomic_DNA"/>
</dbReference>
<evidence type="ECO:0000256" key="1">
    <source>
        <dbReference type="SAM" id="MobiDB-lite"/>
    </source>
</evidence>
<reference evidence="2" key="1">
    <citation type="submission" date="2021-12" db="EMBL/GenBank/DDBJ databases">
        <title>Prjna785345.</title>
        <authorList>
            <person name="Rujirawat T."/>
            <person name="Krajaejun T."/>
        </authorList>
    </citation>
    <scope>NUCLEOTIDE SEQUENCE</scope>
    <source>
        <strain evidence="2">Pi057C3</strain>
    </source>
</reference>
<dbReference type="Proteomes" id="UP001209570">
    <property type="component" value="Unassembled WGS sequence"/>
</dbReference>
<feature type="compositionally biased region" description="Low complexity" evidence="1">
    <location>
        <begin position="28"/>
        <end position="40"/>
    </location>
</feature>
<name>A0AAD5L984_PYTIN</name>
<organism evidence="2 3">
    <name type="scientific">Pythium insidiosum</name>
    <name type="common">Pythiosis disease agent</name>
    <dbReference type="NCBI Taxonomy" id="114742"/>
    <lineage>
        <taxon>Eukaryota</taxon>
        <taxon>Sar</taxon>
        <taxon>Stramenopiles</taxon>
        <taxon>Oomycota</taxon>
        <taxon>Peronosporomycetes</taxon>
        <taxon>Pythiales</taxon>
        <taxon>Pythiaceae</taxon>
        <taxon>Pythium</taxon>
    </lineage>
</organism>
<gene>
    <name evidence="2" type="ORF">P43SY_005407</name>
</gene>
<feature type="region of interest" description="Disordered" evidence="1">
    <location>
        <begin position="26"/>
        <end position="76"/>
    </location>
</feature>
<sequence length="158" mass="17584">MPVTCAAPTTSMPLRDEDLARAAPLQCARKAAASGQSAAAPPSPSRRTRGSAYATDEDDDESDVPRPLSPRVRKRLDEAKENESVFCAVREQGEVIQWMSACHPTLIQFGRDLERRGFKTLSSVAFLTDDDLDASIDPLVRQHLLAMLTRLRHEFFRM</sequence>
<evidence type="ECO:0008006" key="4">
    <source>
        <dbReference type="Google" id="ProtNLM"/>
    </source>
</evidence>
<dbReference type="AlphaFoldDB" id="A0AAD5L984"/>
<evidence type="ECO:0000313" key="2">
    <source>
        <dbReference type="EMBL" id="KAJ0393393.1"/>
    </source>
</evidence>
<proteinExistence type="predicted"/>
<accession>A0AAD5L984</accession>